<proteinExistence type="predicted"/>
<comment type="caution">
    <text evidence="2">The sequence shown here is derived from an EMBL/GenBank/DDBJ whole genome shotgun (WGS) entry which is preliminary data.</text>
</comment>
<protein>
    <submittedName>
        <fullName evidence="2">Lipase</fullName>
    </submittedName>
</protein>
<accession>A0ABS6F347</accession>
<gene>
    <name evidence="2" type="ORF">KQI89_14370</name>
</gene>
<dbReference type="InterPro" id="IPR013830">
    <property type="entry name" value="SGNH_hydro"/>
</dbReference>
<evidence type="ECO:0000313" key="3">
    <source>
        <dbReference type="Proteomes" id="UP000736583"/>
    </source>
</evidence>
<evidence type="ECO:0000313" key="2">
    <source>
        <dbReference type="EMBL" id="MBU5592936.1"/>
    </source>
</evidence>
<dbReference type="EMBL" id="JAHLQL010000005">
    <property type="protein sequence ID" value="MBU5592936.1"/>
    <property type="molecule type" value="Genomic_DNA"/>
</dbReference>
<dbReference type="Proteomes" id="UP000736583">
    <property type="component" value="Unassembled WGS sequence"/>
</dbReference>
<organism evidence="2 3">
    <name type="scientific">Clostridium simiarum</name>
    <dbReference type="NCBI Taxonomy" id="2841506"/>
    <lineage>
        <taxon>Bacteria</taxon>
        <taxon>Bacillati</taxon>
        <taxon>Bacillota</taxon>
        <taxon>Clostridia</taxon>
        <taxon>Eubacteriales</taxon>
        <taxon>Clostridiaceae</taxon>
        <taxon>Clostridium</taxon>
    </lineage>
</organism>
<reference evidence="2 3" key="1">
    <citation type="submission" date="2021-06" db="EMBL/GenBank/DDBJ databases">
        <authorList>
            <person name="Sun Q."/>
            <person name="Li D."/>
        </authorList>
    </citation>
    <scope>NUCLEOTIDE SEQUENCE [LARGE SCALE GENOMIC DNA]</scope>
    <source>
        <strain evidence="2 3">MSJ-4</strain>
    </source>
</reference>
<keyword evidence="3" id="KW-1185">Reference proteome</keyword>
<dbReference type="PANTHER" id="PTHR30383">
    <property type="entry name" value="THIOESTERASE 1/PROTEASE 1/LYSOPHOSPHOLIPASE L1"/>
    <property type="match status" value="1"/>
</dbReference>
<evidence type="ECO:0000259" key="1">
    <source>
        <dbReference type="Pfam" id="PF13472"/>
    </source>
</evidence>
<dbReference type="Pfam" id="PF13472">
    <property type="entry name" value="Lipase_GDSL_2"/>
    <property type="match status" value="1"/>
</dbReference>
<sequence>MKIVFIGDSLTFGYGVEKRYRWIELFKENSNLEVMNKGVNGDTTTGILSRFYSDVISQKPDFAFIMAGSNDFLLGRDLFNVTSNIEILIKDCNENNITPIIGIQPFIIGSMAKISWSSYIDYSFVNSLIYTYRENIIKLCSKNNIDYVDFYKSLENIVNKENEEEYFIDGLHPSEKGHKIMIENFIEKFSLILIKNQY</sequence>
<name>A0ABS6F347_9CLOT</name>
<feature type="domain" description="SGNH hydrolase-type esterase" evidence="1">
    <location>
        <begin position="5"/>
        <end position="180"/>
    </location>
</feature>
<dbReference type="InterPro" id="IPR051532">
    <property type="entry name" value="Ester_Hydrolysis_Enzymes"/>
</dbReference>
<dbReference type="RefSeq" id="WP_216457619.1">
    <property type="nucleotide sequence ID" value="NZ_JAHLQL010000005.1"/>
</dbReference>
<dbReference type="PANTHER" id="PTHR30383:SF5">
    <property type="entry name" value="SGNH HYDROLASE-TYPE ESTERASE DOMAIN-CONTAINING PROTEIN"/>
    <property type="match status" value="1"/>
</dbReference>